<evidence type="ECO:0000313" key="3">
    <source>
        <dbReference type="Proteomes" id="UP000466442"/>
    </source>
</evidence>
<gene>
    <name evidence="2" type="ORF">GE061_020343</name>
</gene>
<feature type="region of interest" description="Disordered" evidence="1">
    <location>
        <begin position="28"/>
        <end position="112"/>
    </location>
</feature>
<keyword evidence="3" id="KW-1185">Reference proteome</keyword>
<protein>
    <submittedName>
        <fullName evidence="2">Uncharacterized protein</fullName>
    </submittedName>
</protein>
<sequence>MSESPIVISSDNTPVGSPVHEVVIDLSAKEEFPPSRPSSPVAGCSHWPTRADEEAKEDVTTGFSEPRRRPVKRALTYDEEELDASAATEYDESEVDPTDLTNAPKRPKNKDGNRLRNLLIKLTEQLLLTMVLHFQDEMETWKINPTELREIPTVIKFALITHPRCLQNWFARLVQHFAKDVAKLPGTTSGLKFTEWFSLRANDLFMTSTQELKHWALFMKSFWEQSPITSGCSCPFTLTREGDIFMRSTCATGRDNKEVVDVQDSGISLEQRGKDDSSSTTPLSRRTPSGEYCSIFVRHPDGSYSKKHLVPSGEMFMSIQMGDWRKISELPTREWWKAMDLNLRTLIDPSLPSTLTNLVKQIERAAKFLSHVDQVVPLPSSINPQDKTNQDEK</sequence>
<reference evidence="2" key="1">
    <citation type="journal article" date="2021" name="Mol. Ecol. Resour.">
        <title>Apolygus lucorum genome provides insights into omnivorousness and mesophyll feeding.</title>
        <authorList>
            <person name="Liu Y."/>
            <person name="Liu H."/>
            <person name="Wang H."/>
            <person name="Huang T."/>
            <person name="Liu B."/>
            <person name="Yang B."/>
            <person name="Yin L."/>
            <person name="Li B."/>
            <person name="Zhang Y."/>
            <person name="Zhang S."/>
            <person name="Jiang F."/>
            <person name="Zhang X."/>
            <person name="Ren Y."/>
            <person name="Wang B."/>
            <person name="Wang S."/>
            <person name="Lu Y."/>
            <person name="Wu K."/>
            <person name="Fan W."/>
            <person name="Wang G."/>
        </authorList>
    </citation>
    <scope>NUCLEOTIDE SEQUENCE</scope>
    <source>
        <strain evidence="2">12Hb</strain>
    </source>
</reference>
<proteinExistence type="predicted"/>
<feature type="compositionally biased region" description="Low complexity" evidence="1">
    <location>
        <begin position="278"/>
        <end position="287"/>
    </location>
</feature>
<evidence type="ECO:0000256" key="1">
    <source>
        <dbReference type="SAM" id="MobiDB-lite"/>
    </source>
</evidence>
<evidence type="ECO:0000313" key="2">
    <source>
        <dbReference type="EMBL" id="KAF6197306.1"/>
    </source>
</evidence>
<feature type="compositionally biased region" description="Acidic residues" evidence="1">
    <location>
        <begin position="77"/>
        <end position="97"/>
    </location>
</feature>
<dbReference type="Proteomes" id="UP000466442">
    <property type="component" value="Unassembled WGS sequence"/>
</dbReference>
<feature type="region of interest" description="Disordered" evidence="1">
    <location>
        <begin position="266"/>
        <end position="287"/>
    </location>
</feature>
<accession>A0A8S9WN80</accession>
<organism evidence="2 3">
    <name type="scientific">Apolygus lucorum</name>
    <name type="common">Small green plant bug</name>
    <name type="synonym">Lygocoris lucorum</name>
    <dbReference type="NCBI Taxonomy" id="248454"/>
    <lineage>
        <taxon>Eukaryota</taxon>
        <taxon>Metazoa</taxon>
        <taxon>Ecdysozoa</taxon>
        <taxon>Arthropoda</taxon>
        <taxon>Hexapoda</taxon>
        <taxon>Insecta</taxon>
        <taxon>Pterygota</taxon>
        <taxon>Neoptera</taxon>
        <taxon>Paraneoptera</taxon>
        <taxon>Hemiptera</taxon>
        <taxon>Heteroptera</taxon>
        <taxon>Panheteroptera</taxon>
        <taxon>Cimicomorpha</taxon>
        <taxon>Miridae</taxon>
        <taxon>Mirini</taxon>
        <taxon>Apolygus</taxon>
    </lineage>
</organism>
<dbReference type="AlphaFoldDB" id="A0A8S9WN80"/>
<comment type="caution">
    <text evidence="2">The sequence shown here is derived from an EMBL/GenBank/DDBJ whole genome shotgun (WGS) entry which is preliminary data.</text>
</comment>
<name>A0A8S9WN80_APOLU</name>
<feature type="compositionally biased region" description="Basic and acidic residues" evidence="1">
    <location>
        <begin position="49"/>
        <end position="59"/>
    </location>
</feature>
<dbReference type="EMBL" id="WIXP02000163">
    <property type="protein sequence ID" value="KAF6197306.1"/>
    <property type="molecule type" value="Genomic_DNA"/>
</dbReference>